<dbReference type="EMBL" id="ML992670">
    <property type="protein sequence ID" value="KAF2213519.1"/>
    <property type="molecule type" value="Genomic_DNA"/>
</dbReference>
<evidence type="ECO:0000256" key="6">
    <source>
        <dbReference type="SAM" id="Phobius"/>
    </source>
</evidence>
<organism evidence="7 8">
    <name type="scientific">Cercospora zeae-maydis SCOH1-5</name>
    <dbReference type="NCBI Taxonomy" id="717836"/>
    <lineage>
        <taxon>Eukaryota</taxon>
        <taxon>Fungi</taxon>
        <taxon>Dikarya</taxon>
        <taxon>Ascomycota</taxon>
        <taxon>Pezizomycotina</taxon>
        <taxon>Dothideomycetes</taxon>
        <taxon>Dothideomycetidae</taxon>
        <taxon>Mycosphaerellales</taxon>
        <taxon>Mycosphaerellaceae</taxon>
        <taxon>Cercospora</taxon>
    </lineage>
</organism>
<keyword evidence="3 5" id="KW-0479">Metal-binding</keyword>
<evidence type="ECO:0000256" key="4">
    <source>
        <dbReference type="ARBA" id="ARBA00023004"/>
    </source>
</evidence>
<evidence type="ECO:0000313" key="8">
    <source>
        <dbReference type="Proteomes" id="UP000799539"/>
    </source>
</evidence>
<dbReference type="CDD" id="cd00302">
    <property type="entry name" value="cytochrome_P450"/>
    <property type="match status" value="1"/>
</dbReference>
<gene>
    <name evidence="7" type="ORF">CERZMDRAFT_111188</name>
</gene>
<feature type="binding site" description="axial binding residue" evidence="5">
    <location>
        <position position="472"/>
    </location>
    <ligand>
        <name>heme</name>
        <dbReference type="ChEBI" id="CHEBI:30413"/>
    </ligand>
    <ligandPart>
        <name>Fe</name>
        <dbReference type="ChEBI" id="CHEBI:18248"/>
    </ligandPart>
</feature>
<dbReference type="PRINTS" id="PR00385">
    <property type="entry name" value="P450"/>
</dbReference>
<dbReference type="GO" id="GO:0020037">
    <property type="term" value="F:heme binding"/>
    <property type="evidence" value="ECO:0007669"/>
    <property type="project" value="InterPro"/>
</dbReference>
<dbReference type="GO" id="GO:0016705">
    <property type="term" value="F:oxidoreductase activity, acting on paired donors, with incorporation or reduction of molecular oxygen"/>
    <property type="evidence" value="ECO:0007669"/>
    <property type="project" value="InterPro"/>
</dbReference>
<dbReference type="PANTHER" id="PTHR24305:SF87">
    <property type="entry name" value="CYTOCHROME P450 MONOOXYGENASE ALND-RELATED"/>
    <property type="match status" value="1"/>
</dbReference>
<reference evidence="7" key="1">
    <citation type="journal article" date="2020" name="Stud. Mycol.">
        <title>101 Dothideomycetes genomes: a test case for predicting lifestyles and emergence of pathogens.</title>
        <authorList>
            <person name="Haridas S."/>
            <person name="Albert R."/>
            <person name="Binder M."/>
            <person name="Bloem J."/>
            <person name="Labutti K."/>
            <person name="Salamov A."/>
            <person name="Andreopoulos B."/>
            <person name="Baker S."/>
            <person name="Barry K."/>
            <person name="Bills G."/>
            <person name="Bluhm B."/>
            <person name="Cannon C."/>
            <person name="Castanera R."/>
            <person name="Culley D."/>
            <person name="Daum C."/>
            <person name="Ezra D."/>
            <person name="Gonzalez J."/>
            <person name="Henrissat B."/>
            <person name="Kuo A."/>
            <person name="Liang C."/>
            <person name="Lipzen A."/>
            <person name="Lutzoni F."/>
            <person name="Magnuson J."/>
            <person name="Mondo S."/>
            <person name="Nolan M."/>
            <person name="Ohm R."/>
            <person name="Pangilinan J."/>
            <person name="Park H.-J."/>
            <person name="Ramirez L."/>
            <person name="Alfaro M."/>
            <person name="Sun H."/>
            <person name="Tritt A."/>
            <person name="Yoshinaga Y."/>
            <person name="Zwiers L.-H."/>
            <person name="Turgeon B."/>
            <person name="Goodwin S."/>
            <person name="Spatafora J."/>
            <person name="Crous P."/>
            <person name="Grigoriev I."/>
        </authorList>
    </citation>
    <scope>NUCLEOTIDE SEQUENCE</scope>
    <source>
        <strain evidence="7">SCOH1-5</strain>
    </source>
</reference>
<keyword evidence="6" id="KW-0812">Transmembrane</keyword>
<evidence type="ECO:0000256" key="2">
    <source>
        <dbReference type="ARBA" id="ARBA00010617"/>
    </source>
</evidence>
<dbReference type="InterPro" id="IPR001128">
    <property type="entry name" value="Cyt_P450"/>
</dbReference>
<dbReference type="PRINTS" id="PR00465">
    <property type="entry name" value="EP450IV"/>
</dbReference>
<dbReference type="AlphaFoldDB" id="A0A6A6FJ75"/>
<keyword evidence="6" id="KW-0472">Membrane</keyword>
<dbReference type="InterPro" id="IPR050121">
    <property type="entry name" value="Cytochrome_P450_monoxygenase"/>
</dbReference>
<evidence type="ECO:0000256" key="3">
    <source>
        <dbReference type="ARBA" id="ARBA00022723"/>
    </source>
</evidence>
<keyword evidence="5" id="KW-0349">Heme</keyword>
<comment type="similarity">
    <text evidence="2">Belongs to the cytochrome P450 family.</text>
</comment>
<sequence>MASVTVSLLGVADSSTSFQLNQYKTLDSFRAAILTRFNILVDKGKEGPISVVVSGRRVRDPQGPVGVPFFGNYFDVYPDHVGNYRRLFETYHRVVKVRNIGRTFYVTNDPEIARLAFRDGEYFTKAPTSPNHPLHGIEDPTALFLCDTESAAWKEAHKFLPPSMSPKAMRHHLPSIIDAVTSSFNVLDQTQSLGHAVNVFKYTSKLASQVSAKLVVGVDLNHFDSLDTPLHPMMELIERAVKLNTRLQVRGKWYSKLPFGDPALLQQSLKKAYGYIDQAILDCTRREGTKLPLQVAAVESSCLVDYLLRATDSSGETMKRQYVRSNIMVLTGAGFITSSAFLSWLIYSLTIYPGVQERLLQELIDHGAAVDKRWTYEELQALPYLDAFVKETQRLHSPSFQPARNARQDVILPGGYRLPAGAILIPSLPHLHTNSDHWDDPYRFDPDRWTTTRVKERHRSAYVPFAAGARGCIGFNAALIEAKIAVAELVYRYSFADASEEAIEYDPEFNNIRPSNFYVRVVKRT</sequence>
<accession>A0A6A6FJ75</accession>
<dbReference type="InterPro" id="IPR002403">
    <property type="entry name" value="Cyt_P450_E_grp-IV"/>
</dbReference>
<feature type="transmembrane region" description="Helical" evidence="6">
    <location>
        <begin position="327"/>
        <end position="347"/>
    </location>
</feature>
<dbReference type="FunFam" id="1.10.630.10:FF:000090">
    <property type="entry name" value="Cytochrome P450 monooxygenase"/>
    <property type="match status" value="1"/>
</dbReference>
<dbReference type="PANTHER" id="PTHR24305">
    <property type="entry name" value="CYTOCHROME P450"/>
    <property type="match status" value="1"/>
</dbReference>
<dbReference type="InterPro" id="IPR036396">
    <property type="entry name" value="Cyt_P450_sf"/>
</dbReference>
<dbReference type="GO" id="GO:0004497">
    <property type="term" value="F:monooxygenase activity"/>
    <property type="evidence" value="ECO:0007669"/>
    <property type="project" value="InterPro"/>
</dbReference>
<dbReference type="SUPFAM" id="SSF48264">
    <property type="entry name" value="Cytochrome P450"/>
    <property type="match status" value="1"/>
</dbReference>
<comment type="cofactor">
    <cofactor evidence="1 5">
        <name>heme</name>
        <dbReference type="ChEBI" id="CHEBI:30413"/>
    </cofactor>
</comment>
<dbReference type="Gene3D" id="1.10.630.10">
    <property type="entry name" value="Cytochrome P450"/>
    <property type="match status" value="1"/>
</dbReference>
<protein>
    <recommendedName>
        <fullName evidence="9">Cytochrome P450 monooxygenase</fullName>
    </recommendedName>
</protein>
<dbReference type="OrthoDB" id="1470350at2759"/>
<dbReference type="Pfam" id="PF00067">
    <property type="entry name" value="p450"/>
    <property type="match status" value="1"/>
</dbReference>
<keyword evidence="4 5" id="KW-0408">Iron</keyword>
<proteinExistence type="inferred from homology"/>
<dbReference type="Proteomes" id="UP000799539">
    <property type="component" value="Unassembled WGS sequence"/>
</dbReference>
<evidence type="ECO:0000313" key="7">
    <source>
        <dbReference type="EMBL" id="KAF2213519.1"/>
    </source>
</evidence>
<evidence type="ECO:0008006" key="9">
    <source>
        <dbReference type="Google" id="ProtNLM"/>
    </source>
</evidence>
<keyword evidence="6" id="KW-1133">Transmembrane helix</keyword>
<keyword evidence="8" id="KW-1185">Reference proteome</keyword>
<name>A0A6A6FJ75_9PEZI</name>
<evidence type="ECO:0000256" key="5">
    <source>
        <dbReference type="PIRSR" id="PIRSR602403-1"/>
    </source>
</evidence>
<dbReference type="GO" id="GO:0005506">
    <property type="term" value="F:iron ion binding"/>
    <property type="evidence" value="ECO:0007669"/>
    <property type="project" value="InterPro"/>
</dbReference>
<evidence type="ECO:0000256" key="1">
    <source>
        <dbReference type="ARBA" id="ARBA00001971"/>
    </source>
</evidence>